<protein>
    <submittedName>
        <fullName evidence="1">Uncharacterized protein</fullName>
    </submittedName>
</protein>
<dbReference type="EMBL" id="CAJOBI010331513">
    <property type="protein sequence ID" value="CAF5199235.1"/>
    <property type="molecule type" value="Genomic_DNA"/>
</dbReference>
<reference evidence="1" key="1">
    <citation type="submission" date="2021-02" db="EMBL/GenBank/DDBJ databases">
        <authorList>
            <person name="Nowell W R."/>
        </authorList>
    </citation>
    <scope>NUCLEOTIDE SEQUENCE</scope>
</reference>
<dbReference type="Proteomes" id="UP000676336">
    <property type="component" value="Unassembled WGS sequence"/>
</dbReference>
<dbReference type="Gene3D" id="1.10.1040.10">
    <property type="entry name" value="N-(1-d-carboxylethyl)-l-norvaline Dehydrogenase, domain 2"/>
    <property type="match status" value="1"/>
</dbReference>
<proteinExistence type="predicted"/>
<evidence type="ECO:0000313" key="2">
    <source>
        <dbReference type="Proteomes" id="UP000676336"/>
    </source>
</evidence>
<organism evidence="1 2">
    <name type="scientific">Rotaria magnacalcarata</name>
    <dbReference type="NCBI Taxonomy" id="392030"/>
    <lineage>
        <taxon>Eukaryota</taxon>
        <taxon>Metazoa</taxon>
        <taxon>Spiralia</taxon>
        <taxon>Gnathifera</taxon>
        <taxon>Rotifera</taxon>
        <taxon>Eurotatoria</taxon>
        <taxon>Bdelloidea</taxon>
        <taxon>Philodinida</taxon>
        <taxon>Philodinidae</taxon>
        <taxon>Rotaria</taxon>
    </lineage>
</organism>
<dbReference type="InterPro" id="IPR013328">
    <property type="entry name" value="6PGD_dom2"/>
</dbReference>
<accession>A0A8S3II97</accession>
<sequence>MLDIRVLGDEIGQASGLKMCYGTMTKGITANVLHACVAARSLKLDGAFLDELKRSMPHGFEMANRLIPDMAYTLKRKDITRN</sequence>
<dbReference type="AlphaFoldDB" id="A0A8S3II97"/>
<dbReference type="InterPro" id="IPR008927">
    <property type="entry name" value="6-PGluconate_DH-like_C_sf"/>
</dbReference>
<dbReference type="SUPFAM" id="SSF48179">
    <property type="entry name" value="6-phosphogluconate dehydrogenase C-terminal domain-like"/>
    <property type="match status" value="1"/>
</dbReference>
<gene>
    <name evidence="1" type="ORF">SMN809_LOCUS75031</name>
</gene>
<evidence type="ECO:0000313" key="1">
    <source>
        <dbReference type="EMBL" id="CAF5199235.1"/>
    </source>
</evidence>
<name>A0A8S3II97_9BILA</name>
<comment type="caution">
    <text evidence="1">The sequence shown here is derived from an EMBL/GenBank/DDBJ whole genome shotgun (WGS) entry which is preliminary data.</text>
</comment>